<reference evidence="2 3" key="1">
    <citation type="submission" date="2023-07" db="EMBL/GenBank/DDBJ databases">
        <title>Sequencing the genomes of 1000 actinobacteria strains.</title>
        <authorList>
            <person name="Klenk H.-P."/>
        </authorList>
    </citation>
    <scope>NUCLEOTIDE SEQUENCE [LARGE SCALE GENOMIC DNA]</scope>
    <source>
        <strain evidence="2 3">DSM 44388</strain>
    </source>
</reference>
<feature type="signal peptide" evidence="1">
    <location>
        <begin position="1"/>
        <end position="30"/>
    </location>
</feature>
<evidence type="ECO:0000313" key="2">
    <source>
        <dbReference type="EMBL" id="MDP9830852.1"/>
    </source>
</evidence>
<organism evidence="2 3">
    <name type="scientific">Kineosporia succinea</name>
    <dbReference type="NCBI Taxonomy" id="84632"/>
    <lineage>
        <taxon>Bacteria</taxon>
        <taxon>Bacillati</taxon>
        <taxon>Actinomycetota</taxon>
        <taxon>Actinomycetes</taxon>
        <taxon>Kineosporiales</taxon>
        <taxon>Kineosporiaceae</taxon>
        <taxon>Kineosporia</taxon>
    </lineage>
</organism>
<proteinExistence type="predicted"/>
<evidence type="ECO:0000256" key="1">
    <source>
        <dbReference type="SAM" id="SignalP"/>
    </source>
</evidence>
<comment type="caution">
    <text evidence="2">The sequence shown here is derived from an EMBL/GenBank/DDBJ whole genome shotgun (WGS) entry which is preliminary data.</text>
</comment>
<sequence length="86" mass="9164">MGWSRALRRTAAVVLLIMGITVVGQTAAQASPGPSCTAGEEYQATGNYYLGLAQAYRALGLYSQAIDYSNAATFYFRLAYVNLAAC</sequence>
<evidence type="ECO:0000313" key="3">
    <source>
        <dbReference type="Proteomes" id="UP001235712"/>
    </source>
</evidence>
<evidence type="ECO:0008006" key="4">
    <source>
        <dbReference type="Google" id="ProtNLM"/>
    </source>
</evidence>
<dbReference type="Proteomes" id="UP001235712">
    <property type="component" value="Unassembled WGS sequence"/>
</dbReference>
<dbReference type="RefSeq" id="WP_307250059.1">
    <property type="nucleotide sequence ID" value="NZ_JAUSQZ010000001.1"/>
</dbReference>
<keyword evidence="1" id="KW-0732">Signal</keyword>
<feature type="chain" id="PRO_5047414178" description="Tetratricopeptide repeat protein" evidence="1">
    <location>
        <begin position="31"/>
        <end position="86"/>
    </location>
</feature>
<name>A0ABT9PEF5_9ACTN</name>
<gene>
    <name evidence="2" type="ORF">J2S57_006601</name>
</gene>
<keyword evidence="3" id="KW-1185">Reference proteome</keyword>
<protein>
    <recommendedName>
        <fullName evidence="4">Tetratricopeptide repeat protein</fullName>
    </recommendedName>
</protein>
<dbReference type="EMBL" id="JAUSQZ010000001">
    <property type="protein sequence ID" value="MDP9830852.1"/>
    <property type="molecule type" value="Genomic_DNA"/>
</dbReference>
<accession>A0ABT9PEF5</accession>